<sequence>MGLRQFWQKNKVLIVMCPSLVLIHLGWYNLRSSSLLQKAREDQNVLPFIQKDMISGWGFHSAD</sequence>
<keyword evidence="3" id="KW-1185">Reference proteome</keyword>
<accession>A0A665T430</accession>
<keyword evidence="1" id="KW-0472">Membrane</keyword>
<dbReference type="OMA" id="RTFWNNY"/>
<reference evidence="2" key="1">
    <citation type="submission" date="2021-04" db="EMBL/GenBank/DDBJ databases">
        <authorList>
            <consortium name="Wellcome Sanger Institute Data Sharing"/>
        </authorList>
    </citation>
    <scope>NUCLEOTIDE SEQUENCE [LARGE SCALE GENOMIC DNA]</scope>
</reference>
<organism evidence="2 3">
    <name type="scientific">Echeneis naucrates</name>
    <name type="common">Live sharksucker</name>
    <dbReference type="NCBI Taxonomy" id="173247"/>
    <lineage>
        <taxon>Eukaryota</taxon>
        <taxon>Metazoa</taxon>
        <taxon>Chordata</taxon>
        <taxon>Craniata</taxon>
        <taxon>Vertebrata</taxon>
        <taxon>Euteleostomi</taxon>
        <taxon>Actinopterygii</taxon>
        <taxon>Neopterygii</taxon>
        <taxon>Teleostei</taxon>
        <taxon>Neoteleostei</taxon>
        <taxon>Acanthomorphata</taxon>
        <taxon>Carangaria</taxon>
        <taxon>Carangiformes</taxon>
        <taxon>Echeneidae</taxon>
        <taxon>Echeneis</taxon>
    </lineage>
</organism>
<dbReference type="AlphaFoldDB" id="A0A665T430"/>
<reference evidence="2" key="3">
    <citation type="submission" date="2025-09" db="UniProtKB">
        <authorList>
            <consortium name="Ensembl"/>
        </authorList>
    </citation>
    <scope>IDENTIFICATION</scope>
</reference>
<dbReference type="Proteomes" id="UP000472264">
    <property type="component" value="Chromosome 1"/>
</dbReference>
<feature type="transmembrane region" description="Helical" evidence="1">
    <location>
        <begin position="12"/>
        <end position="30"/>
    </location>
</feature>
<evidence type="ECO:0000313" key="2">
    <source>
        <dbReference type="Ensembl" id="ENSENLP00000004349.1"/>
    </source>
</evidence>
<evidence type="ECO:0000313" key="3">
    <source>
        <dbReference type="Proteomes" id="UP000472264"/>
    </source>
</evidence>
<evidence type="ECO:0000256" key="1">
    <source>
        <dbReference type="SAM" id="Phobius"/>
    </source>
</evidence>
<keyword evidence="1" id="KW-0812">Transmembrane</keyword>
<protein>
    <submittedName>
        <fullName evidence="2">Uncharacterized protein</fullName>
    </submittedName>
</protein>
<proteinExistence type="predicted"/>
<reference evidence="2" key="2">
    <citation type="submission" date="2025-08" db="UniProtKB">
        <authorList>
            <consortium name="Ensembl"/>
        </authorList>
    </citation>
    <scope>IDENTIFICATION</scope>
</reference>
<dbReference type="InParanoid" id="A0A665T430"/>
<dbReference type="Ensembl" id="ENSENLT00000004596.1">
    <property type="protein sequence ID" value="ENSENLP00000004349.1"/>
    <property type="gene ID" value="ENSENLG00000002182.1"/>
</dbReference>
<name>A0A665T430_ECHNA</name>
<keyword evidence="1" id="KW-1133">Transmembrane helix</keyword>